<gene>
    <name evidence="3" type="ORF">DFA_05981</name>
</gene>
<dbReference type="OMA" id="RTHAQIR"/>
<evidence type="ECO:0008006" key="5">
    <source>
        <dbReference type="Google" id="ProtNLM"/>
    </source>
</evidence>
<reference evidence="4" key="1">
    <citation type="journal article" date="2011" name="Genome Res.">
        <title>Phylogeny-wide analysis of social amoeba genomes highlights ancient origins for complex intercellular communication.</title>
        <authorList>
            <person name="Heidel A.J."/>
            <person name="Lawal H.M."/>
            <person name="Felder M."/>
            <person name="Schilde C."/>
            <person name="Helps N.R."/>
            <person name="Tunggal B."/>
            <person name="Rivero F."/>
            <person name="John U."/>
            <person name="Schleicher M."/>
            <person name="Eichinger L."/>
            <person name="Platzer M."/>
            <person name="Noegel A.A."/>
            <person name="Schaap P."/>
            <person name="Gloeckner G."/>
        </authorList>
    </citation>
    <scope>NUCLEOTIDE SEQUENCE [LARGE SCALE GENOMIC DNA]</scope>
    <source>
        <strain evidence="4">SH3</strain>
    </source>
</reference>
<dbReference type="Proteomes" id="UP000007797">
    <property type="component" value="Unassembled WGS sequence"/>
</dbReference>
<feature type="compositionally biased region" description="Basic and acidic residues" evidence="1">
    <location>
        <begin position="79"/>
        <end position="110"/>
    </location>
</feature>
<dbReference type="InterPro" id="IPR009548">
    <property type="entry name" value="Prkrip1"/>
</dbReference>
<evidence type="ECO:0000313" key="3">
    <source>
        <dbReference type="EMBL" id="EGG23845.1"/>
    </source>
</evidence>
<dbReference type="OrthoDB" id="20995at2759"/>
<keyword evidence="4" id="KW-1185">Reference proteome</keyword>
<accession>F4PJS1</accession>
<evidence type="ECO:0000256" key="1">
    <source>
        <dbReference type="SAM" id="MobiDB-lite"/>
    </source>
</evidence>
<proteinExistence type="predicted"/>
<dbReference type="STRING" id="1054147.F4PJS1"/>
<organism evidence="3 4">
    <name type="scientific">Cavenderia fasciculata</name>
    <name type="common">Slime mold</name>
    <name type="synonym">Dictyostelium fasciculatum</name>
    <dbReference type="NCBI Taxonomy" id="261658"/>
    <lineage>
        <taxon>Eukaryota</taxon>
        <taxon>Amoebozoa</taxon>
        <taxon>Evosea</taxon>
        <taxon>Eumycetozoa</taxon>
        <taxon>Dictyostelia</taxon>
        <taxon>Acytosteliales</taxon>
        <taxon>Cavenderiaceae</taxon>
        <taxon>Cavenderia</taxon>
    </lineage>
</organism>
<protein>
    <recommendedName>
        <fullName evidence="5">DUF1168 family protein</fullName>
    </recommendedName>
</protein>
<dbReference type="Pfam" id="PF06658">
    <property type="entry name" value="DUF1168"/>
    <property type="match status" value="1"/>
</dbReference>
<feature type="region of interest" description="Disordered" evidence="1">
    <location>
        <begin position="79"/>
        <end position="167"/>
    </location>
</feature>
<feature type="compositionally biased region" description="Low complexity" evidence="1">
    <location>
        <begin position="141"/>
        <end position="150"/>
    </location>
</feature>
<feature type="chain" id="PRO_5003320125" description="DUF1168 family protein" evidence="2">
    <location>
        <begin position="19"/>
        <end position="167"/>
    </location>
</feature>
<dbReference type="GO" id="GO:0005730">
    <property type="term" value="C:nucleolus"/>
    <property type="evidence" value="ECO:0007669"/>
    <property type="project" value="TreeGrafter"/>
</dbReference>
<dbReference type="KEGG" id="dfa:DFA_05981"/>
<dbReference type="PANTHER" id="PTHR13507">
    <property type="entry name" value="PRKR-INTERACTING PROTEIN 1"/>
    <property type="match status" value="1"/>
</dbReference>
<dbReference type="GeneID" id="14876418"/>
<dbReference type="GO" id="GO:0019901">
    <property type="term" value="F:protein kinase binding"/>
    <property type="evidence" value="ECO:0007669"/>
    <property type="project" value="TreeGrafter"/>
</dbReference>
<feature type="signal peptide" evidence="2">
    <location>
        <begin position="1"/>
        <end position="18"/>
    </location>
</feature>
<sequence length="167" mass="19260">MISICLELCLEFIGLVESGEFYVLSIGGMSSSSTSSEQQEDLNPTSSKITVFNVSGSTAGSSSGDFHIYRTQRRKEIDRLETMEKESQLDQENREFLTRREETKKVEEQKVKRKAEQRKKKKQNRTHAQIRKKLNEQLEATTITTTTTKNNENDDDDEDEKENKKDD</sequence>
<feature type="compositionally biased region" description="Basic residues" evidence="1">
    <location>
        <begin position="111"/>
        <end position="132"/>
    </location>
</feature>
<dbReference type="AlphaFoldDB" id="F4PJS1"/>
<dbReference type="RefSeq" id="XP_004361696.1">
    <property type="nucleotide sequence ID" value="XM_004361639.1"/>
</dbReference>
<dbReference type="PANTHER" id="PTHR13507:SF0">
    <property type="entry name" value="PRKR-INTERACTING PROTEIN 1"/>
    <property type="match status" value="1"/>
</dbReference>
<name>F4PJS1_CACFS</name>
<keyword evidence="2" id="KW-0732">Signal</keyword>
<dbReference type="EMBL" id="GL883007">
    <property type="protein sequence ID" value="EGG23845.1"/>
    <property type="molecule type" value="Genomic_DNA"/>
</dbReference>
<evidence type="ECO:0000313" key="4">
    <source>
        <dbReference type="Proteomes" id="UP000007797"/>
    </source>
</evidence>
<dbReference type="GO" id="GO:0004860">
    <property type="term" value="F:protein kinase inhibitor activity"/>
    <property type="evidence" value="ECO:0007669"/>
    <property type="project" value="TreeGrafter"/>
</dbReference>
<evidence type="ECO:0000256" key="2">
    <source>
        <dbReference type="SAM" id="SignalP"/>
    </source>
</evidence>
<dbReference type="GO" id="GO:0003725">
    <property type="term" value="F:double-stranded RNA binding"/>
    <property type="evidence" value="ECO:0007669"/>
    <property type="project" value="InterPro"/>
</dbReference>